<protein>
    <submittedName>
        <fullName evidence="3">Uncharacterized membrane protein</fullName>
    </submittedName>
</protein>
<accession>A0A1H0V3B3</accession>
<dbReference type="Proteomes" id="UP000199317">
    <property type="component" value="Unassembled WGS sequence"/>
</dbReference>
<feature type="transmembrane region" description="Helical" evidence="1">
    <location>
        <begin position="133"/>
        <end position="150"/>
    </location>
</feature>
<name>A0A1H0V3B3_9BURK</name>
<keyword evidence="4" id="KW-1185">Reference proteome</keyword>
<gene>
    <name evidence="3" type="ORF">SAMN04489708_12340</name>
</gene>
<dbReference type="InterPro" id="IPR007896">
    <property type="entry name" value="BTP_bacteria"/>
</dbReference>
<evidence type="ECO:0000256" key="1">
    <source>
        <dbReference type="SAM" id="Phobius"/>
    </source>
</evidence>
<feature type="domain" description="Chlorhexidine efflux transporter" evidence="2">
    <location>
        <begin position="93"/>
        <end position="155"/>
    </location>
</feature>
<sequence>MSVPSSSSAAVSASAGAREAPGLQGPWRRVVYVSLYELIAIAFATAGLAMLTGQGAGHSSAVAVACSVIAIVWNVGFNWAFERWESRQAVRGRSVARRVAHAIGFEGGLALILVPLFAWWFDVTLWQALVMDLGLLLFFLGYTFVFNWLFDRVFGLPASARG</sequence>
<feature type="transmembrane region" description="Helical" evidence="1">
    <location>
        <begin position="61"/>
        <end position="81"/>
    </location>
</feature>
<feature type="transmembrane region" description="Helical" evidence="1">
    <location>
        <begin position="102"/>
        <end position="121"/>
    </location>
</feature>
<dbReference type="EMBL" id="FNJL01000023">
    <property type="protein sequence ID" value="SDP73012.1"/>
    <property type="molecule type" value="Genomic_DNA"/>
</dbReference>
<feature type="domain" description="Chlorhexidine efflux transporter" evidence="2">
    <location>
        <begin position="25"/>
        <end position="87"/>
    </location>
</feature>
<organism evidence="3 4">
    <name type="scientific">Paracidovorax cattleyae</name>
    <dbReference type="NCBI Taxonomy" id="80868"/>
    <lineage>
        <taxon>Bacteria</taxon>
        <taxon>Pseudomonadati</taxon>
        <taxon>Pseudomonadota</taxon>
        <taxon>Betaproteobacteria</taxon>
        <taxon>Burkholderiales</taxon>
        <taxon>Comamonadaceae</taxon>
        <taxon>Paracidovorax</taxon>
    </lineage>
</organism>
<reference evidence="4" key="1">
    <citation type="submission" date="2016-10" db="EMBL/GenBank/DDBJ databases">
        <authorList>
            <person name="Varghese N."/>
            <person name="Submissions S."/>
        </authorList>
    </citation>
    <scope>NUCLEOTIDE SEQUENCE [LARGE SCALE GENOMIC DNA]</scope>
    <source>
        <strain evidence="4">DSM 17101</strain>
    </source>
</reference>
<keyword evidence="1" id="KW-0472">Membrane</keyword>
<proteinExistence type="predicted"/>
<feature type="transmembrane region" description="Helical" evidence="1">
    <location>
        <begin position="30"/>
        <end position="49"/>
    </location>
</feature>
<dbReference type="InterPro" id="IPR058208">
    <property type="entry name" value="PACE"/>
</dbReference>
<dbReference type="AlphaFoldDB" id="A0A1H0V3B3"/>
<dbReference type="Pfam" id="PF05232">
    <property type="entry name" value="BTP"/>
    <property type="match status" value="2"/>
</dbReference>
<keyword evidence="1" id="KW-0812">Transmembrane</keyword>
<evidence type="ECO:0000313" key="3">
    <source>
        <dbReference type="EMBL" id="SDP73012.1"/>
    </source>
</evidence>
<keyword evidence="1" id="KW-1133">Transmembrane helix</keyword>
<evidence type="ECO:0000259" key="2">
    <source>
        <dbReference type="Pfam" id="PF05232"/>
    </source>
</evidence>
<evidence type="ECO:0000313" key="4">
    <source>
        <dbReference type="Proteomes" id="UP000199317"/>
    </source>
</evidence>
<dbReference type="NCBIfam" id="NF033664">
    <property type="entry name" value="PACE_transport"/>
    <property type="match status" value="1"/>
</dbReference>